<proteinExistence type="predicted"/>
<reference evidence="1 2" key="1">
    <citation type="submission" date="2018-12" db="EMBL/GenBank/DDBJ databases">
        <title>Hymenobacter gummosus sp. nov., isolated from a spring.</title>
        <authorList>
            <person name="Nie L."/>
        </authorList>
    </citation>
    <scope>NUCLEOTIDE SEQUENCE [LARGE SCALE GENOMIC DNA]</scope>
    <source>
        <strain evidence="1 2">KCTC 52166</strain>
    </source>
</reference>
<dbReference type="AlphaFoldDB" id="A0A431TYD3"/>
<dbReference type="OrthoDB" id="893408at2"/>
<accession>A0A431TYD3</accession>
<sequence>MHLELLVDRPELVISYDAANDWLYADWRGPHDAESSRACCMLLLETLRRHPARKLLNDNSNITRQTMQLSEWSIWWVEQMAQAGMRYIAWIFPRSFDHRPSTEQIVKFIPRPAVAAFDDVASAYTWLQQQA</sequence>
<protein>
    <recommendedName>
        <fullName evidence="3">STAS/SEC14 domain-containing protein</fullName>
    </recommendedName>
</protein>
<keyword evidence="2" id="KW-1185">Reference proteome</keyword>
<dbReference type="Proteomes" id="UP000282184">
    <property type="component" value="Unassembled WGS sequence"/>
</dbReference>
<dbReference type="EMBL" id="RXOF01000013">
    <property type="protein sequence ID" value="RTQ47187.1"/>
    <property type="molecule type" value="Genomic_DNA"/>
</dbReference>
<evidence type="ECO:0008006" key="3">
    <source>
        <dbReference type="Google" id="ProtNLM"/>
    </source>
</evidence>
<gene>
    <name evidence="1" type="ORF">EJV47_20035</name>
</gene>
<evidence type="ECO:0000313" key="2">
    <source>
        <dbReference type="Proteomes" id="UP000282184"/>
    </source>
</evidence>
<name>A0A431TYD3_9BACT</name>
<dbReference type="RefSeq" id="WP_126694986.1">
    <property type="nucleotide sequence ID" value="NZ_RXOF01000013.1"/>
</dbReference>
<evidence type="ECO:0000313" key="1">
    <source>
        <dbReference type="EMBL" id="RTQ47187.1"/>
    </source>
</evidence>
<comment type="caution">
    <text evidence="1">The sequence shown here is derived from an EMBL/GenBank/DDBJ whole genome shotgun (WGS) entry which is preliminary data.</text>
</comment>
<organism evidence="1 2">
    <name type="scientific">Hymenobacter gummosus</name>
    <dbReference type="NCBI Taxonomy" id="1776032"/>
    <lineage>
        <taxon>Bacteria</taxon>
        <taxon>Pseudomonadati</taxon>
        <taxon>Bacteroidota</taxon>
        <taxon>Cytophagia</taxon>
        <taxon>Cytophagales</taxon>
        <taxon>Hymenobacteraceae</taxon>
        <taxon>Hymenobacter</taxon>
    </lineage>
</organism>